<organism evidence="4 5">
    <name type="scientific">Thalassobaculum fulvum</name>
    <dbReference type="NCBI Taxonomy" id="1633335"/>
    <lineage>
        <taxon>Bacteria</taxon>
        <taxon>Pseudomonadati</taxon>
        <taxon>Pseudomonadota</taxon>
        <taxon>Alphaproteobacteria</taxon>
        <taxon>Rhodospirillales</taxon>
        <taxon>Thalassobaculaceae</taxon>
        <taxon>Thalassobaculum</taxon>
    </lineage>
</organism>
<reference evidence="4" key="2">
    <citation type="submission" date="2020-09" db="EMBL/GenBank/DDBJ databases">
        <authorList>
            <person name="Sun Q."/>
            <person name="Kim S."/>
        </authorList>
    </citation>
    <scope>NUCLEOTIDE SEQUENCE</scope>
    <source>
        <strain evidence="4">KCTC 42651</strain>
    </source>
</reference>
<protein>
    <recommendedName>
        <fullName evidence="3">Glycosyl transferase family 1 domain-containing protein</fullName>
    </recommendedName>
</protein>
<proteinExistence type="predicted"/>
<dbReference type="SUPFAM" id="SSF53756">
    <property type="entry name" value="UDP-Glycosyltransferase/glycogen phosphorylase"/>
    <property type="match status" value="1"/>
</dbReference>
<sequence>MASRLAVYWPGARIGVGANLVGVHVANVGLFRALARYGGFERLDVLSHATMDPAELAEDLLADDLPGRDLPAGAAAAGALVPGSALDVQRLAETGAMLRGSPDLVDLAWLRRQTLGDRAYSLIGTIHTIAPPGVRGQIAGAAVGPIQPWDALICTSPSVRSAMERMFEEWGAYIAERFGGTRWSRPHLPLIPLGVDGARLAALADRPAVRAAVRERLDVAPDDVLVLWVGRLSFFEKAFPQPMFRAVQEAARAAGARVHFAMAGWFPDPVKDRQMYEQAARAYAPAVPVHFLDGNDRAGVAELWAAADVFLSLVDNVQETFGIAPVEAMAAGLPVVVSDWDGYRATVRDGQEGFLVPTLLGSAGRFGRTLAIRHGLQIDSYQSYAGMVAQSTAVHVGRAADALAALIRSPGLRRRMGQAGRARVREAFDWPVVAAQVNALVDDLAAIRAAAPAVPGDRVLNPVAGDPFRAFAGFATGVLSSRTPLAVRPGVDRSDLERTAGVALDNLYPFWRASPQECARILDLVAGGRVRTVGELLAECPEPQRHRFEQAVLWMAKLGLLDWLPDTETQPAPDG</sequence>
<evidence type="ECO:0000313" key="5">
    <source>
        <dbReference type="Proteomes" id="UP000630353"/>
    </source>
</evidence>
<evidence type="ECO:0000313" key="4">
    <source>
        <dbReference type="EMBL" id="GHD39760.1"/>
    </source>
</evidence>
<dbReference type="GO" id="GO:0016757">
    <property type="term" value="F:glycosyltransferase activity"/>
    <property type="evidence" value="ECO:0007669"/>
    <property type="project" value="UniProtKB-KW"/>
</dbReference>
<accession>A0A918XMW9</accession>
<keyword evidence="1" id="KW-0328">Glycosyltransferase</keyword>
<name>A0A918XMW9_9PROT</name>
<dbReference type="Gene3D" id="3.40.50.2000">
    <property type="entry name" value="Glycogen Phosphorylase B"/>
    <property type="match status" value="1"/>
</dbReference>
<dbReference type="PANTHER" id="PTHR12526:SF510">
    <property type="entry name" value="D-INOSITOL 3-PHOSPHATE GLYCOSYLTRANSFERASE"/>
    <property type="match status" value="1"/>
</dbReference>
<dbReference type="Pfam" id="PF00534">
    <property type="entry name" value="Glycos_transf_1"/>
    <property type="match status" value="1"/>
</dbReference>
<dbReference type="CDD" id="cd03801">
    <property type="entry name" value="GT4_PimA-like"/>
    <property type="match status" value="1"/>
</dbReference>
<comment type="caution">
    <text evidence="4">The sequence shown here is derived from an EMBL/GenBank/DDBJ whole genome shotgun (WGS) entry which is preliminary data.</text>
</comment>
<keyword evidence="2" id="KW-0808">Transferase</keyword>
<dbReference type="RefSeq" id="WP_189987048.1">
    <property type="nucleotide sequence ID" value="NZ_BMZS01000001.1"/>
</dbReference>
<dbReference type="PANTHER" id="PTHR12526">
    <property type="entry name" value="GLYCOSYLTRANSFERASE"/>
    <property type="match status" value="1"/>
</dbReference>
<dbReference type="AlphaFoldDB" id="A0A918XMW9"/>
<keyword evidence="5" id="KW-1185">Reference proteome</keyword>
<evidence type="ECO:0000256" key="1">
    <source>
        <dbReference type="ARBA" id="ARBA00022676"/>
    </source>
</evidence>
<dbReference type="InterPro" id="IPR001296">
    <property type="entry name" value="Glyco_trans_1"/>
</dbReference>
<feature type="domain" description="Glycosyl transferase family 1" evidence="3">
    <location>
        <begin position="214"/>
        <end position="357"/>
    </location>
</feature>
<dbReference type="EMBL" id="BMZS01000001">
    <property type="protein sequence ID" value="GHD39760.1"/>
    <property type="molecule type" value="Genomic_DNA"/>
</dbReference>
<dbReference type="Proteomes" id="UP000630353">
    <property type="component" value="Unassembled WGS sequence"/>
</dbReference>
<reference evidence="4" key="1">
    <citation type="journal article" date="2014" name="Int. J. Syst. Evol. Microbiol.">
        <title>Complete genome sequence of Corynebacterium casei LMG S-19264T (=DSM 44701T), isolated from a smear-ripened cheese.</title>
        <authorList>
            <consortium name="US DOE Joint Genome Institute (JGI-PGF)"/>
            <person name="Walter F."/>
            <person name="Albersmeier A."/>
            <person name="Kalinowski J."/>
            <person name="Ruckert C."/>
        </authorList>
    </citation>
    <scope>NUCLEOTIDE SEQUENCE</scope>
    <source>
        <strain evidence="4">KCTC 42651</strain>
    </source>
</reference>
<gene>
    <name evidence="4" type="ORF">GCM10017083_02090</name>
</gene>
<evidence type="ECO:0000259" key="3">
    <source>
        <dbReference type="Pfam" id="PF00534"/>
    </source>
</evidence>
<evidence type="ECO:0000256" key="2">
    <source>
        <dbReference type="ARBA" id="ARBA00022679"/>
    </source>
</evidence>